<comment type="caution">
    <text evidence="2">The sequence shown here is derived from an EMBL/GenBank/DDBJ whole genome shotgun (WGS) entry which is preliminary data.</text>
</comment>
<keyword evidence="1" id="KW-0812">Transmembrane</keyword>
<dbReference type="RefSeq" id="WP_380692944.1">
    <property type="nucleotide sequence ID" value="NZ_JBHRYR010000002.1"/>
</dbReference>
<evidence type="ECO:0000313" key="3">
    <source>
        <dbReference type="Proteomes" id="UP001595617"/>
    </source>
</evidence>
<accession>A0ABV7ZSX9</accession>
<keyword evidence="1" id="KW-0472">Membrane</keyword>
<name>A0ABV7ZSX9_9GAMM</name>
<evidence type="ECO:0000313" key="2">
    <source>
        <dbReference type="EMBL" id="MFC3851673.1"/>
    </source>
</evidence>
<reference evidence="3" key="1">
    <citation type="journal article" date="2019" name="Int. J. Syst. Evol. Microbiol.">
        <title>The Global Catalogue of Microorganisms (GCM) 10K type strain sequencing project: providing services to taxonomists for standard genome sequencing and annotation.</title>
        <authorList>
            <consortium name="The Broad Institute Genomics Platform"/>
            <consortium name="The Broad Institute Genome Sequencing Center for Infectious Disease"/>
            <person name="Wu L."/>
            <person name="Ma J."/>
        </authorList>
    </citation>
    <scope>NUCLEOTIDE SEQUENCE [LARGE SCALE GENOMIC DNA]</scope>
    <source>
        <strain evidence="3">IBRC 10765</strain>
    </source>
</reference>
<evidence type="ECO:0000256" key="1">
    <source>
        <dbReference type="SAM" id="Phobius"/>
    </source>
</evidence>
<dbReference type="Proteomes" id="UP001595617">
    <property type="component" value="Unassembled WGS sequence"/>
</dbReference>
<feature type="transmembrane region" description="Helical" evidence="1">
    <location>
        <begin position="7"/>
        <end position="28"/>
    </location>
</feature>
<gene>
    <name evidence="2" type="ORF">ACFOOG_02405</name>
</gene>
<sequence>MRKYYKEIFIIIALALYLLYGLGVYQNFAALIENLDLSPQSIFSIPRALQGT</sequence>
<keyword evidence="3" id="KW-1185">Reference proteome</keyword>
<organism evidence="2 3">
    <name type="scientific">Saccharospirillum mangrovi</name>
    <dbReference type="NCBI Taxonomy" id="2161747"/>
    <lineage>
        <taxon>Bacteria</taxon>
        <taxon>Pseudomonadati</taxon>
        <taxon>Pseudomonadota</taxon>
        <taxon>Gammaproteobacteria</taxon>
        <taxon>Oceanospirillales</taxon>
        <taxon>Saccharospirillaceae</taxon>
        <taxon>Saccharospirillum</taxon>
    </lineage>
</organism>
<proteinExistence type="predicted"/>
<protein>
    <submittedName>
        <fullName evidence="2">Uncharacterized protein</fullName>
    </submittedName>
</protein>
<dbReference type="EMBL" id="JBHRYR010000002">
    <property type="protein sequence ID" value="MFC3851673.1"/>
    <property type="molecule type" value="Genomic_DNA"/>
</dbReference>
<keyword evidence="1" id="KW-1133">Transmembrane helix</keyword>